<dbReference type="Pfam" id="PF03281">
    <property type="entry name" value="Mab-21"/>
    <property type="match status" value="1"/>
</dbReference>
<dbReference type="Pfam" id="PF20266">
    <property type="entry name" value="Mab-21_C"/>
    <property type="match status" value="1"/>
</dbReference>
<evidence type="ECO:0000313" key="4">
    <source>
        <dbReference type="EMBL" id="KAK3093089.1"/>
    </source>
</evidence>
<protein>
    <submittedName>
        <fullName evidence="4">Uncharacterized protein</fullName>
    </submittedName>
</protein>
<reference evidence="4" key="1">
    <citation type="submission" date="2019-08" db="EMBL/GenBank/DDBJ databases">
        <title>The improved chromosome-level genome for the pearl oyster Pinctada fucata martensii using PacBio sequencing and Hi-C.</title>
        <authorList>
            <person name="Zheng Z."/>
        </authorList>
    </citation>
    <scope>NUCLEOTIDE SEQUENCE</scope>
    <source>
        <strain evidence="4">ZZ-2019</strain>
        <tissue evidence="4">Adductor muscle</tissue>
    </source>
</reference>
<dbReference type="InterPro" id="IPR046906">
    <property type="entry name" value="Mab-21_HhH/H2TH-like"/>
</dbReference>
<feature type="domain" description="Mab-21-like nucleotidyltransferase" evidence="2">
    <location>
        <begin position="151"/>
        <end position="221"/>
    </location>
</feature>
<organism evidence="4 5">
    <name type="scientific">Pinctada imbricata</name>
    <name type="common">Atlantic pearl-oyster</name>
    <name type="synonym">Pinctada martensii</name>
    <dbReference type="NCBI Taxonomy" id="66713"/>
    <lineage>
        <taxon>Eukaryota</taxon>
        <taxon>Metazoa</taxon>
        <taxon>Spiralia</taxon>
        <taxon>Lophotrochozoa</taxon>
        <taxon>Mollusca</taxon>
        <taxon>Bivalvia</taxon>
        <taxon>Autobranchia</taxon>
        <taxon>Pteriomorphia</taxon>
        <taxon>Pterioida</taxon>
        <taxon>Pterioidea</taxon>
        <taxon>Pteriidae</taxon>
        <taxon>Pinctada</taxon>
    </lineage>
</organism>
<sequence>MDLSTRLSFLFGTEEYVAMRRQLVLLRESLLNHNRERKTHLICSGSLGEGVAYPESDDDLMFCFTDLRVVTTFREATEATEITDFLMVPCEFSPGYCRLLDVRGSYSDHVVHIIHEMPFVSSSLWKQYFIRDEKYIHGPCYSGAIGTSEYDHAICIRCFNWPDIANGWRIRTRSYNWPTNEMVQNIVSNDCHVVPIGDPDSPYYEHEWRISFSVAERTLMHSFNHAQFLVYNLLRFTLKRVIEKQFPNVFCSYFMKTTLFYTAEKTSTQNWQLSNLEACFKSCLSVLYNYVDNANCPNYFIPEYNMIKRKINRTNRHQILDNLRVLHVKNIVEIIHLSGESQYLNARLSPTLIEWKLDEDFMFSDHLLTTFHIVDILFHILPHVNLGCGSFHLNKFWLLFNCNPTLIRSKLIDTLWSRGVNSYCLKLMDFLFSSSNRNKHNYHLNKPLKALLKIGYRGDVTTGKLTMATYMHMIGKTESALNIIQQLLSGYPPYAIDIHRDELKKQAYMDVMCGRGFTMNYKMRHAHAPRYHLHKKCVNAFPSPLRILLYVNDVQFDSLTYSYLLECLCHVQQQNQLLLMKSLRCLVNHMDDLEVDDDIVYNRMCVGIIKYVQGEIQSACRWLGSAYVIAHTLPPPDNKEISLSAVTYIACLLNKTFQSAT</sequence>
<evidence type="ECO:0000259" key="2">
    <source>
        <dbReference type="Pfam" id="PF03281"/>
    </source>
</evidence>
<proteinExistence type="inferred from homology"/>
<dbReference type="SMART" id="SM01265">
    <property type="entry name" value="Mab-21"/>
    <property type="match status" value="1"/>
</dbReference>
<gene>
    <name evidence="4" type="ORF">FSP39_010943</name>
</gene>
<dbReference type="PANTHER" id="PTHR10656">
    <property type="entry name" value="CELL FATE DETERMINING PROTEIN MAB21-RELATED"/>
    <property type="match status" value="1"/>
</dbReference>
<dbReference type="InterPro" id="IPR046903">
    <property type="entry name" value="Mab-21-like_nuc_Trfase"/>
</dbReference>
<evidence type="ECO:0000259" key="3">
    <source>
        <dbReference type="Pfam" id="PF20266"/>
    </source>
</evidence>
<dbReference type="InterPro" id="IPR024810">
    <property type="entry name" value="MAB21L/cGLR"/>
</dbReference>
<accession>A0AA88Y3K2</accession>
<comment type="similarity">
    <text evidence="1">Belongs to the mab-21 family.</text>
</comment>
<comment type="caution">
    <text evidence="4">The sequence shown here is derived from an EMBL/GenBank/DDBJ whole genome shotgun (WGS) entry which is preliminary data.</text>
</comment>
<feature type="domain" description="Mab-21-like HhH/H2TH-like" evidence="3">
    <location>
        <begin position="238"/>
        <end position="322"/>
    </location>
</feature>
<dbReference type="AlphaFoldDB" id="A0AA88Y3K2"/>
<dbReference type="EMBL" id="VSWD01000009">
    <property type="protein sequence ID" value="KAK3093089.1"/>
    <property type="molecule type" value="Genomic_DNA"/>
</dbReference>
<keyword evidence="5" id="KW-1185">Reference proteome</keyword>
<evidence type="ECO:0000256" key="1">
    <source>
        <dbReference type="ARBA" id="ARBA00008307"/>
    </source>
</evidence>
<evidence type="ECO:0000313" key="5">
    <source>
        <dbReference type="Proteomes" id="UP001186944"/>
    </source>
</evidence>
<dbReference type="Gene3D" id="1.10.1410.40">
    <property type="match status" value="1"/>
</dbReference>
<name>A0AA88Y3K2_PINIB</name>
<dbReference type="Proteomes" id="UP001186944">
    <property type="component" value="Unassembled WGS sequence"/>
</dbReference>
<dbReference type="PANTHER" id="PTHR10656:SF69">
    <property type="entry name" value="MAB-21-LIKE HHH_H2TH-LIKE DOMAIN-CONTAINING PROTEIN"/>
    <property type="match status" value="1"/>
</dbReference>